<reference evidence="2 3" key="1">
    <citation type="submission" date="2019-12" db="EMBL/GenBank/DDBJ databases">
        <title>Chromosome-level assembly of the Caenorhabditis remanei genome.</title>
        <authorList>
            <person name="Teterina A.A."/>
            <person name="Willis J.H."/>
            <person name="Phillips P.C."/>
        </authorList>
    </citation>
    <scope>NUCLEOTIDE SEQUENCE [LARGE SCALE GENOMIC DNA]</scope>
    <source>
        <strain evidence="2 3">PX506</strain>
        <tissue evidence="2">Whole organism</tissue>
    </source>
</reference>
<proteinExistence type="predicted"/>
<evidence type="ECO:0000313" key="3">
    <source>
        <dbReference type="Proteomes" id="UP000483820"/>
    </source>
</evidence>
<evidence type="ECO:0000259" key="1">
    <source>
        <dbReference type="PROSITE" id="PS50041"/>
    </source>
</evidence>
<dbReference type="EMBL" id="WUAV01000005">
    <property type="protein sequence ID" value="KAF1752263.1"/>
    <property type="molecule type" value="Genomic_DNA"/>
</dbReference>
<dbReference type="Gene3D" id="3.10.100.10">
    <property type="entry name" value="Mannose-Binding Protein A, subunit A"/>
    <property type="match status" value="1"/>
</dbReference>
<dbReference type="InterPro" id="IPR001304">
    <property type="entry name" value="C-type_lectin-like"/>
</dbReference>
<dbReference type="InterPro" id="IPR016186">
    <property type="entry name" value="C-type_lectin-like/link_sf"/>
</dbReference>
<evidence type="ECO:0000313" key="2">
    <source>
        <dbReference type="EMBL" id="KAF1752263.1"/>
    </source>
</evidence>
<dbReference type="PANTHER" id="PTHR31024:SF9">
    <property type="entry name" value="C-TYPE LECTIN DOMAIN-CONTAINING PROTEIN"/>
    <property type="match status" value="1"/>
</dbReference>
<dbReference type="InterPro" id="IPR016187">
    <property type="entry name" value="CTDL_fold"/>
</dbReference>
<dbReference type="SUPFAM" id="SSF53300">
    <property type="entry name" value="vWA-like"/>
    <property type="match status" value="1"/>
</dbReference>
<dbReference type="CTD" id="9825442"/>
<dbReference type="SMART" id="SM00034">
    <property type="entry name" value="CLECT"/>
    <property type="match status" value="1"/>
</dbReference>
<dbReference type="SUPFAM" id="SSF56436">
    <property type="entry name" value="C-type lectin-like"/>
    <property type="match status" value="1"/>
</dbReference>
<dbReference type="Proteomes" id="UP000483820">
    <property type="component" value="Chromosome V"/>
</dbReference>
<name>A0A6A5GC74_CAERE</name>
<dbReference type="KEGG" id="crq:GCK72_018817"/>
<protein>
    <recommendedName>
        <fullName evidence="1">C-type lectin domain-containing protein</fullName>
    </recommendedName>
</protein>
<accession>A0A6A5GC74</accession>
<dbReference type="AlphaFoldDB" id="A0A6A5GC74"/>
<dbReference type="PROSITE" id="PS50041">
    <property type="entry name" value="C_TYPE_LECTIN_2"/>
    <property type="match status" value="1"/>
</dbReference>
<organism evidence="2 3">
    <name type="scientific">Caenorhabditis remanei</name>
    <name type="common">Caenorhabditis vulgaris</name>
    <dbReference type="NCBI Taxonomy" id="31234"/>
    <lineage>
        <taxon>Eukaryota</taxon>
        <taxon>Metazoa</taxon>
        <taxon>Ecdysozoa</taxon>
        <taxon>Nematoda</taxon>
        <taxon>Chromadorea</taxon>
        <taxon>Rhabditida</taxon>
        <taxon>Rhabditina</taxon>
        <taxon>Rhabditomorpha</taxon>
        <taxon>Rhabditoidea</taxon>
        <taxon>Rhabditidae</taxon>
        <taxon>Peloderinae</taxon>
        <taxon>Caenorhabditis</taxon>
    </lineage>
</organism>
<dbReference type="PANTHER" id="PTHR31024">
    <property type="entry name" value="C-TYPE LECTIN"/>
    <property type="match status" value="1"/>
</dbReference>
<comment type="caution">
    <text evidence="2">The sequence shown here is derived from an EMBL/GenBank/DDBJ whole genome shotgun (WGS) entry which is preliminary data.</text>
</comment>
<dbReference type="GO" id="GO:0045087">
    <property type="term" value="P:innate immune response"/>
    <property type="evidence" value="ECO:0007669"/>
    <property type="project" value="TreeGrafter"/>
</dbReference>
<dbReference type="InterPro" id="IPR036465">
    <property type="entry name" value="vWFA_dom_sf"/>
</dbReference>
<dbReference type="GeneID" id="9825442"/>
<feature type="domain" description="C-type lectin" evidence="1">
    <location>
        <begin position="166"/>
        <end position="284"/>
    </location>
</feature>
<dbReference type="RefSeq" id="XP_053581667.1">
    <property type="nucleotide sequence ID" value="XM_053732754.1"/>
</dbReference>
<gene>
    <name evidence="2" type="ORF">GCK72_018817</name>
</gene>
<sequence length="297" mass="33175">MGSAGLFEVGSNVNSVFGYSQIRVGSDYPDKKGVRVSVVTYNSIATIRSNLSDFKSADELTSMIYSLKPGDSYNSNLQADSDEPSISQLGDDLKANGVKIVTVADITRNNRQQISKLKSLASKGDGFNINDDYVSEEIQHAMCRADCFCPRMYHQFMANQNGTVHAYGTCVSYSIENISWRNAKFFCQNLHKQGHLVTEYSIEKHIFNRNLFSSLASQADPLKYHIGLHFVNNGYFWEQSDGFPLTPLTTPLFPIASKPAFTQQCISNLENISTNAVTWHNENCFNDLKPLMCEVPT</sequence>
<dbReference type="CDD" id="cd00037">
    <property type="entry name" value="CLECT"/>
    <property type="match status" value="1"/>
</dbReference>